<evidence type="ECO:0000313" key="4">
    <source>
        <dbReference type="Proteomes" id="UP001230504"/>
    </source>
</evidence>
<keyword evidence="2" id="KW-0732">Signal</keyword>
<dbReference type="GeneID" id="85440928"/>
<proteinExistence type="predicted"/>
<organism evidence="3 4">
    <name type="scientific">Colletotrichum navitas</name>
    <dbReference type="NCBI Taxonomy" id="681940"/>
    <lineage>
        <taxon>Eukaryota</taxon>
        <taxon>Fungi</taxon>
        <taxon>Dikarya</taxon>
        <taxon>Ascomycota</taxon>
        <taxon>Pezizomycotina</taxon>
        <taxon>Sordariomycetes</taxon>
        <taxon>Hypocreomycetidae</taxon>
        <taxon>Glomerellales</taxon>
        <taxon>Glomerellaceae</taxon>
        <taxon>Colletotrichum</taxon>
        <taxon>Colletotrichum graminicola species complex</taxon>
    </lineage>
</organism>
<name>A0AAD8VB57_9PEZI</name>
<feature type="region of interest" description="Disordered" evidence="1">
    <location>
        <begin position="22"/>
        <end position="84"/>
    </location>
</feature>
<evidence type="ECO:0000313" key="3">
    <source>
        <dbReference type="EMBL" id="KAK1598626.1"/>
    </source>
</evidence>
<protein>
    <recommendedName>
        <fullName evidence="5">Secreted protein</fullName>
    </recommendedName>
</protein>
<reference evidence="3" key="1">
    <citation type="submission" date="2021-06" db="EMBL/GenBank/DDBJ databases">
        <title>Comparative genomics, transcriptomics and evolutionary studies reveal genomic signatures of adaptation to plant cell wall in hemibiotrophic fungi.</title>
        <authorList>
            <consortium name="DOE Joint Genome Institute"/>
            <person name="Baroncelli R."/>
            <person name="Diaz J.F."/>
            <person name="Benocci T."/>
            <person name="Peng M."/>
            <person name="Battaglia E."/>
            <person name="Haridas S."/>
            <person name="Andreopoulos W."/>
            <person name="Labutti K."/>
            <person name="Pangilinan J."/>
            <person name="Floch G.L."/>
            <person name="Makela M.R."/>
            <person name="Henrissat B."/>
            <person name="Grigoriev I.V."/>
            <person name="Crouch J.A."/>
            <person name="De Vries R.P."/>
            <person name="Sukno S.A."/>
            <person name="Thon M.R."/>
        </authorList>
    </citation>
    <scope>NUCLEOTIDE SEQUENCE</scope>
    <source>
        <strain evidence="3">CBS 125086</strain>
    </source>
</reference>
<sequence>MFWKRWLYGCLCVVAGAKDMTSRDGAVNNCPKKGDPGGQDAQWRLRAPARELGRNRQRGRRDLEWVGKSKQSQDKVRSGAQLRL</sequence>
<gene>
    <name evidence="3" type="ORF">LY79DRAFT_537684</name>
</gene>
<dbReference type="AlphaFoldDB" id="A0AAD8VB57"/>
<dbReference type="Proteomes" id="UP001230504">
    <property type="component" value="Unassembled WGS sequence"/>
</dbReference>
<feature type="signal peptide" evidence="2">
    <location>
        <begin position="1"/>
        <end position="17"/>
    </location>
</feature>
<comment type="caution">
    <text evidence="3">The sequence shown here is derived from an EMBL/GenBank/DDBJ whole genome shotgun (WGS) entry which is preliminary data.</text>
</comment>
<dbReference type="EMBL" id="JAHLJV010000004">
    <property type="protein sequence ID" value="KAK1598626.1"/>
    <property type="molecule type" value="Genomic_DNA"/>
</dbReference>
<dbReference type="RefSeq" id="XP_060419303.1">
    <property type="nucleotide sequence ID" value="XM_060556688.1"/>
</dbReference>
<accession>A0AAD8VB57</accession>
<keyword evidence="4" id="KW-1185">Reference proteome</keyword>
<evidence type="ECO:0000256" key="1">
    <source>
        <dbReference type="SAM" id="MobiDB-lite"/>
    </source>
</evidence>
<feature type="compositionally biased region" description="Basic and acidic residues" evidence="1">
    <location>
        <begin position="48"/>
        <end position="77"/>
    </location>
</feature>
<evidence type="ECO:0008006" key="5">
    <source>
        <dbReference type="Google" id="ProtNLM"/>
    </source>
</evidence>
<feature type="chain" id="PRO_5042296758" description="Secreted protein" evidence="2">
    <location>
        <begin position="18"/>
        <end position="84"/>
    </location>
</feature>
<evidence type="ECO:0000256" key="2">
    <source>
        <dbReference type="SAM" id="SignalP"/>
    </source>
</evidence>